<feature type="non-terminal residue" evidence="2">
    <location>
        <position position="295"/>
    </location>
</feature>
<evidence type="ECO:0000256" key="1">
    <source>
        <dbReference type="SAM" id="MobiDB-lite"/>
    </source>
</evidence>
<accession>A0A0B7K8J5</accession>
<reference evidence="2" key="1">
    <citation type="submission" date="2015-01" db="EMBL/GenBank/DDBJ databases">
        <authorList>
            <person name="Durling Mikael"/>
        </authorList>
    </citation>
    <scope>NUCLEOTIDE SEQUENCE</scope>
</reference>
<dbReference type="EMBL" id="CDPU01000035">
    <property type="protein sequence ID" value="CEO53474.1"/>
    <property type="molecule type" value="Genomic_DNA"/>
</dbReference>
<organism evidence="2">
    <name type="scientific">Bionectria ochroleuca</name>
    <name type="common">Gliocladium roseum</name>
    <dbReference type="NCBI Taxonomy" id="29856"/>
    <lineage>
        <taxon>Eukaryota</taxon>
        <taxon>Fungi</taxon>
        <taxon>Dikarya</taxon>
        <taxon>Ascomycota</taxon>
        <taxon>Pezizomycotina</taxon>
        <taxon>Sordariomycetes</taxon>
        <taxon>Hypocreomycetidae</taxon>
        <taxon>Hypocreales</taxon>
        <taxon>Bionectriaceae</taxon>
        <taxon>Clonostachys</taxon>
    </lineage>
</organism>
<proteinExistence type="predicted"/>
<feature type="region of interest" description="Disordered" evidence="1">
    <location>
        <begin position="243"/>
        <end position="295"/>
    </location>
</feature>
<gene>
    <name evidence="2" type="ORF">BN869_000009532_1</name>
</gene>
<dbReference type="AlphaFoldDB" id="A0A0B7K8J5"/>
<evidence type="ECO:0000313" key="2">
    <source>
        <dbReference type="EMBL" id="CEO53474.1"/>
    </source>
</evidence>
<sequence length="295" mass="32066">MQGFVLQGLQSIESVNATISYPQHSLKTSYYKPEAFILATQFLTISAQYHYMEALGAVASCITLLEVSLKTLGFVRQISEVQEDFANLREEIITINTLAQDLQSLPVLFPRNPSSPKVAEPRSIFRAATQLRQIKDDLENIAAYCAVDPSNGAASLARKRKWVLKQNRISKLLVKARDAKENLQVAVNLHLATVFSLQSMAEKISHSEGTSMMPSPRGVRKFPTGSLNSQVVAYTVDNHQDAKLKTQKKTSTSIAVSGEPPTALAPSPGRGSVLIPPAQNLVFESGPSGRNSGGT</sequence>
<name>A0A0B7K8J5_BIOOC</name>
<protein>
    <submittedName>
        <fullName evidence="2">Uncharacterized protein</fullName>
    </submittedName>
</protein>